<evidence type="ECO:0000313" key="15">
    <source>
        <dbReference type="EMBL" id="GKT36475.1"/>
    </source>
</evidence>
<dbReference type="Pfam" id="PF01553">
    <property type="entry name" value="Acyltransferase"/>
    <property type="match status" value="2"/>
</dbReference>
<evidence type="ECO:0000256" key="13">
    <source>
        <dbReference type="SAM" id="MobiDB-lite"/>
    </source>
</evidence>
<evidence type="ECO:0000313" key="16">
    <source>
        <dbReference type="Proteomes" id="UP001057375"/>
    </source>
</evidence>
<evidence type="ECO:0000256" key="9">
    <source>
        <dbReference type="ARBA" id="ARBA00023136"/>
    </source>
</evidence>
<accession>A0ABQ5KZJ7</accession>
<comment type="similarity">
    <text evidence="3">Belongs to the 1-acyl-sn-glycerol-3-phosphate acyltransferase family.</text>
</comment>
<protein>
    <recommendedName>
        <fullName evidence="14">Phospholipid/glycerol acyltransferase domain-containing protein</fullName>
    </recommendedName>
</protein>
<reference evidence="15" key="1">
    <citation type="submission" date="2022-03" db="EMBL/GenBank/DDBJ databases">
        <title>Draft genome sequence of Aduncisulcus paluster, a free-living microaerophilic Fornicata.</title>
        <authorList>
            <person name="Yuyama I."/>
            <person name="Kume K."/>
            <person name="Tamura T."/>
            <person name="Inagaki Y."/>
            <person name="Hashimoto T."/>
        </authorList>
    </citation>
    <scope>NUCLEOTIDE SEQUENCE</scope>
    <source>
        <strain evidence="15">NY0171</strain>
    </source>
</reference>
<dbReference type="InterPro" id="IPR002123">
    <property type="entry name" value="Plipid/glycerol_acylTrfase"/>
</dbReference>
<gene>
    <name evidence="15" type="ORF">ADUPG1_009437</name>
</gene>
<comment type="pathway">
    <text evidence="2">Lipid metabolism.</text>
</comment>
<feature type="compositionally biased region" description="Basic residues" evidence="13">
    <location>
        <begin position="464"/>
        <end position="483"/>
    </location>
</feature>
<evidence type="ECO:0000256" key="10">
    <source>
        <dbReference type="ARBA" id="ARBA00023209"/>
    </source>
</evidence>
<evidence type="ECO:0000256" key="5">
    <source>
        <dbReference type="ARBA" id="ARBA00022679"/>
    </source>
</evidence>
<evidence type="ECO:0000256" key="11">
    <source>
        <dbReference type="ARBA" id="ARBA00023264"/>
    </source>
</evidence>
<keyword evidence="4" id="KW-0444">Lipid biosynthesis</keyword>
<dbReference type="CDD" id="cd07991">
    <property type="entry name" value="LPLAT_LPCAT1-like"/>
    <property type="match status" value="1"/>
</dbReference>
<keyword evidence="9" id="KW-0472">Membrane</keyword>
<comment type="subcellular location">
    <subcellularLocation>
        <location evidence="1">Membrane</location>
    </subcellularLocation>
</comment>
<keyword evidence="12" id="KW-0012">Acyltransferase</keyword>
<keyword evidence="5" id="KW-0808">Transferase</keyword>
<evidence type="ECO:0000259" key="14">
    <source>
        <dbReference type="SMART" id="SM00563"/>
    </source>
</evidence>
<comment type="caution">
    <text evidence="15">The sequence shown here is derived from an EMBL/GenBank/DDBJ whole genome shotgun (WGS) entry which is preliminary data.</text>
</comment>
<evidence type="ECO:0000256" key="8">
    <source>
        <dbReference type="ARBA" id="ARBA00023098"/>
    </source>
</evidence>
<keyword evidence="7" id="KW-1133">Transmembrane helix</keyword>
<dbReference type="EMBL" id="BQXS01011236">
    <property type="protein sequence ID" value="GKT36475.1"/>
    <property type="molecule type" value="Genomic_DNA"/>
</dbReference>
<keyword evidence="6" id="KW-0812">Transmembrane</keyword>
<keyword evidence="8" id="KW-0443">Lipid metabolism</keyword>
<keyword evidence="16" id="KW-1185">Reference proteome</keyword>
<evidence type="ECO:0000256" key="6">
    <source>
        <dbReference type="ARBA" id="ARBA00022692"/>
    </source>
</evidence>
<evidence type="ECO:0000256" key="7">
    <source>
        <dbReference type="ARBA" id="ARBA00022989"/>
    </source>
</evidence>
<evidence type="ECO:0000256" key="3">
    <source>
        <dbReference type="ARBA" id="ARBA00008655"/>
    </source>
</evidence>
<evidence type="ECO:0000256" key="1">
    <source>
        <dbReference type="ARBA" id="ARBA00004370"/>
    </source>
</evidence>
<dbReference type="PANTHER" id="PTHR23063">
    <property type="entry name" value="PHOSPHOLIPID ACYLTRANSFERASE"/>
    <property type="match status" value="1"/>
</dbReference>
<evidence type="ECO:0000256" key="12">
    <source>
        <dbReference type="ARBA" id="ARBA00023315"/>
    </source>
</evidence>
<dbReference type="SUPFAM" id="SSF69593">
    <property type="entry name" value="Glycerol-3-phosphate (1)-acyltransferase"/>
    <property type="match status" value="2"/>
</dbReference>
<evidence type="ECO:0000256" key="2">
    <source>
        <dbReference type="ARBA" id="ARBA00005189"/>
    </source>
</evidence>
<feature type="compositionally biased region" description="Basic and acidic residues" evidence="13">
    <location>
        <begin position="484"/>
        <end position="507"/>
    </location>
</feature>
<dbReference type="InterPro" id="IPR045252">
    <property type="entry name" value="LPCAT1-like"/>
</dbReference>
<proteinExistence type="inferred from homology"/>
<evidence type="ECO:0000256" key="4">
    <source>
        <dbReference type="ARBA" id="ARBA00022516"/>
    </source>
</evidence>
<feature type="domain" description="Phospholipid/glycerol acyltransferase" evidence="14">
    <location>
        <begin position="115"/>
        <end position="194"/>
    </location>
</feature>
<dbReference type="Proteomes" id="UP001057375">
    <property type="component" value="Unassembled WGS sequence"/>
</dbReference>
<sequence length="532" mass="59967">MFASGKGKIPERVNCERQFRQLEKLIFGPFVHIPCENKYMLPYHYLKMFIAYVTVRIMFSGAQLTSHGTLHPGSKRDRITRGMLKGMARCILFVSGHHYIHTTGFENVNTSSCKIAVIAPHTSWSDILLLLSFGFSSFVAKSELKKVPLVGYIARGAGALFVERSCVDSRTFVRESITKRATTPDGVPMCLFVDVKRNGKVYFNVNTSSCKIAVIAPHTSWSDILLLLSFGFSSFVAKSELKKVPLVGYIARGAGALFVERSCVDSRTFVRESITKRATTPDGVPMCLFVEGTTTNASMLLQYRAGVFRAGVSVQPIIVKYPYVFDNPAWDTNGSIPNIIHVLSQLHNRAEIHFLPVHDPTDAELKDPISFAEHVRVEMSSYSSIPHSYLTQKHKLIYQDYVYGLLTWDEMMEKIEEKCGQSVRDLLRLGCKDLGMTEAQIIKKQEEFDIVISGQGEGIFMNKKERKKMQKKEKRQQKKRKKSKSDQSSHKDHSENPSSDEKQALLSDESKWKSLDADALQALSLELDAEPK</sequence>
<dbReference type="PANTHER" id="PTHR23063:SF52">
    <property type="entry name" value="LYSOPHOSPHATIDYLCHOLINE ACYLTRANSFERASE"/>
    <property type="match status" value="1"/>
</dbReference>
<feature type="region of interest" description="Disordered" evidence="13">
    <location>
        <begin position="461"/>
        <end position="507"/>
    </location>
</feature>
<feature type="domain" description="Phospholipid/glycerol acyltransferase" evidence="14">
    <location>
        <begin position="212"/>
        <end position="322"/>
    </location>
</feature>
<dbReference type="SMART" id="SM00563">
    <property type="entry name" value="PlsC"/>
    <property type="match status" value="2"/>
</dbReference>
<keyword evidence="11" id="KW-1208">Phospholipid metabolism</keyword>
<organism evidence="15 16">
    <name type="scientific">Aduncisulcus paluster</name>
    <dbReference type="NCBI Taxonomy" id="2918883"/>
    <lineage>
        <taxon>Eukaryota</taxon>
        <taxon>Metamonada</taxon>
        <taxon>Carpediemonas-like organisms</taxon>
        <taxon>Aduncisulcus</taxon>
    </lineage>
</organism>
<name>A0ABQ5KZJ7_9EUKA</name>
<keyword evidence="10" id="KW-0594">Phospholipid biosynthesis</keyword>